<keyword evidence="8" id="KW-0653">Protein transport</keyword>
<keyword evidence="4 11" id="KW-0812">Transmembrane</keyword>
<dbReference type="EMBL" id="HBKR01020015">
    <property type="protein sequence ID" value="CAE2309200.1"/>
    <property type="molecule type" value="Transcribed_RNA"/>
</dbReference>
<accession>A0A7S4NTW7</accession>
<dbReference type="GO" id="GO:0015031">
    <property type="term" value="P:protein transport"/>
    <property type="evidence" value="ECO:0007669"/>
    <property type="project" value="UniProtKB-KW"/>
</dbReference>
<dbReference type="AlphaFoldDB" id="A0A7S4NTW7"/>
<evidence type="ECO:0000256" key="5">
    <source>
        <dbReference type="ARBA" id="ARBA00022737"/>
    </source>
</evidence>
<evidence type="ECO:0000256" key="4">
    <source>
        <dbReference type="ARBA" id="ARBA00022692"/>
    </source>
</evidence>
<dbReference type="GO" id="GO:0005085">
    <property type="term" value="F:guanyl-nucleotide exchange factor activity"/>
    <property type="evidence" value="ECO:0007669"/>
    <property type="project" value="InterPro"/>
</dbReference>
<evidence type="ECO:0000256" key="9">
    <source>
        <dbReference type="ARBA" id="ARBA00022989"/>
    </source>
</evidence>
<keyword evidence="6" id="KW-0256">Endoplasmic reticulum</keyword>
<dbReference type="SUPFAM" id="SSF50978">
    <property type="entry name" value="WD40 repeat-like"/>
    <property type="match status" value="1"/>
</dbReference>
<evidence type="ECO:0000256" key="6">
    <source>
        <dbReference type="ARBA" id="ARBA00022824"/>
    </source>
</evidence>
<dbReference type="InterPro" id="IPR036322">
    <property type="entry name" value="WD40_repeat_dom_sf"/>
</dbReference>
<dbReference type="GO" id="GO:0006888">
    <property type="term" value="P:endoplasmic reticulum to Golgi vesicle-mediated transport"/>
    <property type="evidence" value="ECO:0007669"/>
    <property type="project" value="TreeGrafter"/>
</dbReference>
<evidence type="ECO:0000256" key="1">
    <source>
        <dbReference type="ARBA" id="ARBA00004389"/>
    </source>
</evidence>
<dbReference type="InterPro" id="IPR015943">
    <property type="entry name" value="WD40/YVTN_repeat-like_dom_sf"/>
</dbReference>
<evidence type="ECO:0000256" key="2">
    <source>
        <dbReference type="ARBA" id="ARBA00022448"/>
    </source>
</evidence>
<evidence type="ECO:0000313" key="12">
    <source>
        <dbReference type="EMBL" id="CAE2309200.1"/>
    </source>
</evidence>
<feature type="transmembrane region" description="Helical" evidence="11">
    <location>
        <begin position="425"/>
        <end position="443"/>
    </location>
</feature>
<sequence length="444" mass="49467">MAKMTSAGFPLFGLSTTGGEQGEYVIVCGGGGSSKTGIKNGLILMKWGKEKGKQEEVEEVAKVELSGMAPTNVALGKDDPLSIYCGVEENCIQFIYTPKKDDDNIQEQHKFQTDFTPTNKDKPDQLPEQRICKIFDKERLFTGGFDGCVRVWSISSSPPSLQKELFHPSFEPSKESEQTYNKKIAICDFDLCPSPSSSFSSSLSPSLLSVCYDDGKLRLFDLEKKEILHQFNPFVKDYCFRSCRFSVSNDEVVMFTGERKHRSPSFLSKWYISGTKQIKKEKKEEKEEKEKQKIQPLSTILSNSLSNLLFLLTFTPSHLSPSRSLSPFSLLASRKVHKSFLTTITTCPHSNNNNKDLVLTAAADGSISSFFQDDLYPDVVLPNAHTFPVTGLGECEKGLLLSCSADHCYAVHVVGERPRKVDKMLVVLVSVLVLLLAFVISFIL</sequence>
<dbReference type="PANTHER" id="PTHR23284:SF0">
    <property type="entry name" value="PROLACTIN REGULATORY ELEMENT-BINDING PROTEIN"/>
    <property type="match status" value="1"/>
</dbReference>
<keyword evidence="3" id="KW-0853">WD repeat</keyword>
<evidence type="ECO:0000256" key="8">
    <source>
        <dbReference type="ARBA" id="ARBA00022927"/>
    </source>
</evidence>
<keyword evidence="9 11" id="KW-1133">Transmembrane helix</keyword>
<protein>
    <submittedName>
        <fullName evidence="12">Uncharacterized protein</fullName>
    </submittedName>
</protein>
<organism evidence="12">
    <name type="scientific">Paramoeba aestuarina</name>
    <dbReference type="NCBI Taxonomy" id="180227"/>
    <lineage>
        <taxon>Eukaryota</taxon>
        <taxon>Amoebozoa</taxon>
        <taxon>Discosea</taxon>
        <taxon>Flabellinia</taxon>
        <taxon>Dactylopodida</taxon>
        <taxon>Paramoebidae</taxon>
        <taxon>Paramoeba</taxon>
    </lineage>
</organism>
<dbReference type="InterPro" id="IPR045260">
    <property type="entry name" value="Sec12-like"/>
</dbReference>
<dbReference type="GO" id="GO:0003400">
    <property type="term" value="P:regulation of COPII vesicle coating"/>
    <property type="evidence" value="ECO:0007669"/>
    <property type="project" value="TreeGrafter"/>
</dbReference>
<evidence type="ECO:0000256" key="7">
    <source>
        <dbReference type="ARBA" id="ARBA00022892"/>
    </source>
</evidence>
<dbReference type="GO" id="GO:0005789">
    <property type="term" value="C:endoplasmic reticulum membrane"/>
    <property type="evidence" value="ECO:0007669"/>
    <property type="project" value="UniProtKB-SubCell"/>
</dbReference>
<name>A0A7S4NTW7_9EUKA</name>
<dbReference type="PANTHER" id="PTHR23284">
    <property type="entry name" value="PROLACTIN REGULATORY ELEMENT BINDING PROTEIN"/>
    <property type="match status" value="1"/>
</dbReference>
<keyword evidence="2" id="KW-0813">Transport</keyword>
<dbReference type="SMART" id="SM00320">
    <property type="entry name" value="WD40"/>
    <property type="match status" value="3"/>
</dbReference>
<keyword evidence="10 11" id="KW-0472">Membrane</keyword>
<evidence type="ECO:0000256" key="3">
    <source>
        <dbReference type="ARBA" id="ARBA00022574"/>
    </source>
</evidence>
<proteinExistence type="predicted"/>
<gene>
    <name evidence="12" type="ORF">NAES01612_LOCUS13064</name>
</gene>
<comment type="subcellular location">
    <subcellularLocation>
        <location evidence="1">Endoplasmic reticulum membrane</location>
        <topology evidence="1">Single-pass membrane protein</topology>
    </subcellularLocation>
</comment>
<dbReference type="Gene3D" id="2.130.10.10">
    <property type="entry name" value="YVTN repeat-like/Quinoprotein amine dehydrogenase"/>
    <property type="match status" value="1"/>
</dbReference>
<evidence type="ECO:0000256" key="10">
    <source>
        <dbReference type="ARBA" id="ARBA00023136"/>
    </source>
</evidence>
<keyword evidence="7" id="KW-0931">ER-Golgi transport</keyword>
<keyword evidence="5" id="KW-0677">Repeat</keyword>
<reference evidence="12" key="1">
    <citation type="submission" date="2021-01" db="EMBL/GenBank/DDBJ databases">
        <authorList>
            <person name="Corre E."/>
            <person name="Pelletier E."/>
            <person name="Niang G."/>
            <person name="Scheremetjew M."/>
            <person name="Finn R."/>
            <person name="Kale V."/>
            <person name="Holt S."/>
            <person name="Cochrane G."/>
            <person name="Meng A."/>
            <person name="Brown T."/>
            <person name="Cohen L."/>
        </authorList>
    </citation>
    <scope>NUCLEOTIDE SEQUENCE</scope>
    <source>
        <strain evidence="12">SoJaBio B1-5/56/2</strain>
    </source>
</reference>
<evidence type="ECO:0000256" key="11">
    <source>
        <dbReference type="SAM" id="Phobius"/>
    </source>
</evidence>
<dbReference type="InterPro" id="IPR001680">
    <property type="entry name" value="WD40_rpt"/>
</dbReference>